<dbReference type="OrthoDB" id="9780932at2"/>
<dbReference type="SUPFAM" id="SSF53474">
    <property type="entry name" value="alpha/beta-Hydrolases"/>
    <property type="match status" value="1"/>
</dbReference>
<sequence length="256" mass="28979">MKFTHQSDTFIEIDSAKIYFEEIGTPQKQPLLFLHGGFGNIEDFNGIIPLLKNEYRIIGIDSRGQGKSTLGNKALTYARIEKDIEVIIKQLNLVNPVILGFSDGGISALRLTSSNSLKVDKLIVIGSSWHSKSLANSKSFLEAITTEKWKERFPETYEQYQNLNVDPDFDKLTKAMVKMWIDETSTGHPDETVQNINCPTLIIRGDNDHLCSKQSSFELSELIKDADFANIPFCGHEVFNDQKNILMEMVNQFLVQ</sequence>
<dbReference type="Pfam" id="PF00561">
    <property type="entry name" value="Abhydrolase_1"/>
    <property type="match status" value="1"/>
</dbReference>
<dbReference type="GO" id="GO:0016787">
    <property type="term" value="F:hydrolase activity"/>
    <property type="evidence" value="ECO:0007669"/>
    <property type="project" value="UniProtKB-KW"/>
</dbReference>
<evidence type="ECO:0000313" key="3">
    <source>
        <dbReference type="Proteomes" id="UP000267268"/>
    </source>
</evidence>
<dbReference type="InterPro" id="IPR029058">
    <property type="entry name" value="AB_hydrolase_fold"/>
</dbReference>
<evidence type="ECO:0000259" key="1">
    <source>
        <dbReference type="Pfam" id="PF00561"/>
    </source>
</evidence>
<dbReference type="KEGG" id="fll:EI427_17060"/>
<proteinExistence type="predicted"/>
<dbReference type="RefSeq" id="WP_126617008.1">
    <property type="nucleotide sequence ID" value="NZ_CP034562.1"/>
</dbReference>
<dbReference type="InterPro" id="IPR050266">
    <property type="entry name" value="AB_hydrolase_sf"/>
</dbReference>
<organism evidence="2 3">
    <name type="scientific">Flammeovirga pectinis</name>
    <dbReference type="NCBI Taxonomy" id="2494373"/>
    <lineage>
        <taxon>Bacteria</taxon>
        <taxon>Pseudomonadati</taxon>
        <taxon>Bacteroidota</taxon>
        <taxon>Cytophagia</taxon>
        <taxon>Cytophagales</taxon>
        <taxon>Flammeovirgaceae</taxon>
        <taxon>Flammeovirga</taxon>
    </lineage>
</organism>
<keyword evidence="3" id="KW-1185">Reference proteome</keyword>
<reference evidence="2 3" key="1">
    <citation type="submission" date="2018-12" db="EMBL/GenBank/DDBJ databases">
        <title>Flammeovirga pectinis sp. nov., isolated from the gut of the Korean scallop, Patinopecten yessoensis.</title>
        <authorList>
            <person name="Bae J.-W."/>
            <person name="Jeong Y.-S."/>
            <person name="Kang W."/>
        </authorList>
    </citation>
    <scope>NUCLEOTIDE SEQUENCE [LARGE SCALE GENOMIC DNA]</scope>
    <source>
        <strain evidence="2 3">L12M1</strain>
    </source>
</reference>
<dbReference type="Gene3D" id="3.40.50.1820">
    <property type="entry name" value="alpha/beta hydrolase"/>
    <property type="match status" value="1"/>
</dbReference>
<dbReference type="InterPro" id="IPR000073">
    <property type="entry name" value="AB_hydrolase_1"/>
</dbReference>
<dbReference type="PANTHER" id="PTHR43798:SF33">
    <property type="entry name" value="HYDROLASE, PUTATIVE (AFU_ORTHOLOGUE AFUA_2G14860)-RELATED"/>
    <property type="match status" value="1"/>
</dbReference>
<keyword evidence="2" id="KW-0378">Hydrolase</keyword>
<protein>
    <submittedName>
        <fullName evidence="2">Alpha/beta hydrolase</fullName>
    </submittedName>
</protein>
<dbReference type="EMBL" id="CP034562">
    <property type="protein sequence ID" value="AZQ63873.1"/>
    <property type="molecule type" value="Genomic_DNA"/>
</dbReference>
<dbReference type="Proteomes" id="UP000267268">
    <property type="component" value="Chromosome 1"/>
</dbReference>
<accession>A0A3S9P6T4</accession>
<evidence type="ECO:0000313" key="2">
    <source>
        <dbReference type="EMBL" id="AZQ63873.1"/>
    </source>
</evidence>
<dbReference type="AlphaFoldDB" id="A0A3S9P6T4"/>
<dbReference type="PANTHER" id="PTHR43798">
    <property type="entry name" value="MONOACYLGLYCEROL LIPASE"/>
    <property type="match status" value="1"/>
</dbReference>
<feature type="domain" description="AB hydrolase-1" evidence="1">
    <location>
        <begin position="30"/>
        <end position="159"/>
    </location>
</feature>
<dbReference type="GO" id="GO:0016020">
    <property type="term" value="C:membrane"/>
    <property type="evidence" value="ECO:0007669"/>
    <property type="project" value="TreeGrafter"/>
</dbReference>
<name>A0A3S9P6T4_9BACT</name>
<gene>
    <name evidence="2" type="ORF">EI427_17060</name>
</gene>